<dbReference type="EMBL" id="LCFD01000025">
    <property type="protein sequence ID" value="KKS84722.1"/>
    <property type="molecule type" value="Genomic_DNA"/>
</dbReference>
<proteinExistence type="predicted"/>
<gene>
    <name evidence="1" type="ORF">UV61_C0025G0007</name>
</gene>
<evidence type="ECO:0000313" key="2">
    <source>
        <dbReference type="Proteomes" id="UP000034050"/>
    </source>
</evidence>
<dbReference type="AlphaFoldDB" id="A0A0G1CGS2"/>
<protein>
    <submittedName>
        <fullName evidence="1">Uncharacterized protein</fullName>
    </submittedName>
</protein>
<organism evidence="1 2">
    <name type="scientific">Candidatus Gottesmanbacteria bacterium GW2011_GWB1_43_11</name>
    <dbReference type="NCBI Taxonomy" id="1618446"/>
    <lineage>
        <taxon>Bacteria</taxon>
        <taxon>Candidatus Gottesmaniibacteriota</taxon>
    </lineage>
</organism>
<evidence type="ECO:0000313" key="1">
    <source>
        <dbReference type="EMBL" id="KKS84722.1"/>
    </source>
</evidence>
<sequence length="70" mass="8076">MKKTQHKTPIEKSNKILENNLVKATETMISLLNSKDERVRMSATNFIIEKITSRPIVLVVDKDNHLKRST</sequence>
<dbReference type="Proteomes" id="UP000034050">
    <property type="component" value="Unassembled WGS sequence"/>
</dbReference>
<dbReference type="STRING" id="1618446.UV61_C0025G0007"/>
<name>A0A0G1CGS2_9BACT</name>
<reference evidence="1 2" key="1">
    <citation type="journal article" date="2015" name="Nature">
        <title>rRNA introns, odd ribosomes, and small enigmatic genomes across a large radiation of phyla.</title>
        <authorList>
            <person name="Brown C.T."/>
            <person name="Hug L.A."/>
            <person name="Thomas B.C."/>
            <person name="Sharon I."/>
            <person name="Castelle C.J."/>
            <person name="Singh A."/>
            <person name="Wilkins M.J."/>
            <person name="Williams K.H."/>
            <person name="Banfield J.F."/>
        </authorList>
    </citation>
    <scope>NUCLEOTIDE SEQUENCE [LARGE SCALE GENOMIC DNA]</scope>
</reference>
<accession>A0A0G1CGS2</accession>
<comment type="caution">
    <text evidence="1">The sequence shown here is derived from an EMBL/GenBank/DDBJ whole genome shotgun (WGS) entry which is preliminary data.</text>
</comment>